<organism evidence="4 5">
    <name type="scientific">Catenulispora yoronensis</name>
    <dbReference type="NCBI Taxonomy" id="450799"/>
    <lineage>
        <taxon>Bacteria</taxon>
        <taxon>Bacillati</taxon>
        <taxon>Actinomycetota</taxon>
        <taxon>Actinomycetes</taxon>
        <taxon>Catenulisporales</taxon>
        <taxon>Catenulisporaceae</taxon>
        <taxon>Catenulispora</taxon>
    </lineage>
</organism>
<evidence type="ECO:0000256" key="3">
    <source>
        <dbReference type="SAM" id="MobiDB-lite"/>
    </source>
</evidence>
<comment type="caution">
    <text evidence="4">The sequence shown here is derived from an EMBL/GenBank/DDBJ whole genome shotgun (WGS) entry which is preliminary data.</text>
</comment>
<dbReference type="InterPro" id="IPR011010">
    <property type="entry name" value="DNA_brk_join_enz"/>
</dbReference>
<feature type="region of interest" description="Disordered" evidence="3">
    <location>
        <begin position="84"/>
        <end position="108"/>
    </location>
</feature>
<keyword evidence="5" id="KW-1185">Reference proteome</keyword>
<keyword evidence="1" id="KW-0238">DNA-binding</keyword>
<evidence type="ECO:0000256" key="2">
    <source>
        <dbReference type="ARBA" id="ARBA00023172"/>
    </source>
</evidence>
<dbReference type="RefSeq" id="WP_344667762.1">
    <property type="nucleotide sequence ID" value="NZ_BAAAQN010000028.1"/>
</dbReference>
<protein>
    <recommendedName>
        <fullName evidence="6">Integrase</fullName>
    </recommendedName>
</protein>
<dbReference type="InterPro" id="IPR010998">
    <property type="entry name" value="Integrase_recombinase_N"/>
</dbReference>
<dbReference type="InterPro" id="IPR013762">
    <property type="entry name" value="Integrase-like_cat_sf"/>
</dbReference>
<keyword evidence="2" id="KW-0233">DNA recombination</keyword>
<accession>A0ABN2UN74</accession>
<gene>
    <name evidence="4" type="ORF">GCM10009839_46600</name>
</gene>
<dbReference type="SUPFAM" id="SSF56349">
    <property type="entry name" value="DNA breaking-rejoining enzymes"/>
    <property type="match status" value="1"/>
</dbReference>
<evidence type="ECO:0000256" key="1">
    <source>
        <dbReference type="ARBA" id="ARBA00023125"/>
    </source>
</evidence>
<evidence type="ECO:0000313" key="5">
    <source>
        <dbReference type="Proteomes" id="UP001500751"/>
    </source>
</evidence>
<feature type="region of interest" description="Disordered" evidence="3">
    <location>
        <begin position="507"/>
        <end position="534"/>
    </location>
</feature>
<feature type="compositionally biased region" description="Basic residues" evidence="3">
    <location>
        <begin position="90"/>
        <end position="100"/>
    </location>
</feature>
<proteinExistence type="predicted"/>
<dbReference type="Gene3D" id="1.10.443.10">
    <property type="entry name" value="Intergrase catalytic core"/>
    <property type="match status" value="1"/>
</dbReference>
<reference evidence="4 5" key="1">
    <citation type="journal article" date="2019" name="Int. J. Syst. Evol. Microbiol.">
        <title>The Global Catalogue of Microorganisms (GCM) 10K type strain sequencing project: providing services to taxonomists for standard genome sequencing and annotation.</title>
        <authorList>
            <consortium name="The Broad Institute Genomics Platform"/>
            <consortium name="The Broad Institute Genome Sequencing Center for Infectious Disease"/>
            <person name="Wu L."/>
            <person name="Ma J."/>
        </authorList>
    </citation>
    <scope>NUCLEOTIDE SEQUENCE [LARGE SCALE GENOMIC DNA]</scope>
    <source>
        <strain evidence="4 5">JCM 16014</strain>
    </source>
</reference>
<dbReference type="EMBL" id="BAAAQN010000028">
    <property type="protein sequence ID" value="GAA2039344.1"/>
    <property type="molecule type" value="Genomic_DNA"/>
</dbReference>
<dbReference type="Gene3D" id="1.10.150.130">
    <property type="match status" value="1"/>
</dbReference>
<sequence>MYAAGKCLACYNFRQPAKGHHVGVCSGCEREQPLKTGYCRLCWHQARLLRDTDPDADARAKNVMAPWLPKIRHHQLFLADLENRVGPPKTGRRRGAKGRPLKPAPAPASRPIAEFIQPPLFDAGTRDYQVRRFDLRSATPDNPWLAWALYLAHNLAEARGWEPVVRRGVQRVLTAILAEHVAGDTVRASDVRPLFDKHSVSFVRVLEILAAMDVLIDDRPDTFDAWVGTKVAGLAPAIARDVTAWVNHRRHGGPRAKPRDVSTCRIQLSVLLPALTNWSSNYDHLREVTADDVAAVVDGLTGRRREMVVTALRSLFTWAKRTGLIFRNPAADIRLGRKTVPIWQPLTRGEIDQTVAAATTPQARLFVALAAIHGARPGQIRTLLLKDVDIPNRRITIAGRERPLDDLTHRVILHWLDHRRTRWPNTANPHLLINMDTALHHAAPSHTWILNLRGLPATIERLRIDRQLEEALANNGDPLLQAEVFGVHSSTAVRYATNAMHLLRDDPHATASETSPPTPGPIPDTGSGLSWSSA</sequence>
<dbReference type="Proteomes" id="UP001500751">
    <property type="component" value="Unassembled WGS sequence"/>
</dbReference>
<name>A0ABN2UN74_9ACTN</name>
<evidence type="ECO:0000313" key="4">
    <source>
        <dbReference type="EMBL" id="GAA2039344.1"/>
    </source>
</evidence>
<evidence type="ECO:0008006" key="6">
    <source>
        <dbReference type="Google" id="ProtNLM"/>
    </source>
</evidence>